<feature type="compositionally biased region" description="Pro residues" evidence="1">
    <location>
        <begin position="61"/>
        <end position="75"/>
    </location>
</feature>
<feature type="domain" description="Retrotransposon gag" evidence="2">
    <location>
        <begin position="128"/>
        <end position="221"/>
    </location>
</feature>
<dbReference type="Pfam" id="PF03732">
    <property type="entry name" value="Retrotrans_gag"/>
    <property type="match status" value="1"/>
</dbReference>
<feature type="compositionally biased region" description="Polar residues" evidence="1">
    <location>
        <begin position="351"/>
        <end position="367"/>
    </location>
</feature>
<feature type="compositionally biased region" description="Polar residues" evidence="1">
    <location>
        <begin position="389"/>
        <end position="398"/>
    </location>
</feature>
<dbReference type="AlphaFoldDB" id="A0AB40C6Z6"/>
<gene>
    <name evidence="4" type="primary">LOC120271656</name>
</gene>
<dbReference type="InterPro" id="IPR032567">
    <property type="entry name" value="RTL1-rel"/>
</dbReference>
<feature type="region of interest" description="Disordered" evidence="1">
    <location>
        <begin position="52"/>
        <end position="78"/>
    </location>
</feature>
<dbReference type="Pfam" id="PF08284">
    <property type="entry name" value="RVP_2"/>
    <property type="match status" value="1"/>
</dbReference>
<feature type="compositionally biased region" description="Polar residues" evidence="1">
    <location>
        <begin position="285"/>
        <end position="295"/>
    </location>
</feature>
<reference evidence="4" key="1">
    <citation type="submission" date="2025-08" db="UniProtKB">
        <authorList>
            <consortium name="RefSeq"/>
        </authorList>
    </citation>
    <scope>IDENTIFICATION</scope>
</reference>
<dbReference type="Gene3D" id="2.40.70.10">
    <property type="entry name" value="Acid Proteases"/>
    <property type="match status" value="1"/>
</dbReference>
<evidence type="ECO:0000313" key="4">
    <source>
        <dbReference type="RefSeq" id="XP_039134264.1"/>
    </source>
</evidence>
<feature type="region of interest" description="Disordered" evidence="1">
    <location>
        <begin position="351"/>
        <end position="405"/>
    </location>
</feature>
<keyword evidence="3" id="KW-1185">Reference proteome</keyword>
<feature type="region of interest" description="Disordered" evidence="1">
    <location>
        <begin position="256"/>
        <end position="324"/>
    </location>
</feature>
<evidence type="ECO:0000313" key="3">
    <source>
        <dbReference type="Proteomes" id="UP001515500"/>
    </source>
</evidence>
<organism evidence="3 4">
    <name type="scientific">Dioscorea cayennensis subsp. rotundata</name>
    <name type="common">White Guinea yam</name>
    <name type="synonym">Dioscorea rotundata</name>
    <dbReference type="NCBI Taxonomy" id="55577"/>
    <lineage>
        <taxon>Eukaryota</taxon>
        <taxon>Viridiplantae</taxon>
        <taxon>Streptophyta</taxon>
        <taxon>Embryophyta</taxon>
        <taxon>Tracheophyta</taxon>
        <taxon>Spermatophyta</taxon>
        <taxon>Magnoliopsida</taxon>
        <taxon>Liliopsida</taxon>
        <taxon>Dioscoreales</taxon>
        <taxon>Dioscoreaceae</taxon>
        <taxon>Dioscorea</taxon>
    </lineage>
</organism>
<evidence type="ECO:0000256" key="1">
    <source>
        <dbReference type="SAM" id="MobiDB-lite"/>
    </source>
</evidence>
<dbReference type="GeneID" id="120271656"/>
<dbReference type="CDD" id="cd00303">
    <property type="entry name" value="retropepsin_like"/>
    <property type="match status" value="1"/>
</dbReference>
<feature type="region of interest" description="Disordered" evidence="1">
    <location>
        <begin position="1"/>
        <end position="38"/>
    </location>
</feature>
<protein>
    <submittedName>
        <fullName evidence="4">Uncharacterized protein LOC120271656</fullName>
    </submittedName>
</protein>
<name>A0AB40C6Z6_DIOCR</name>
<dbReference type="RefSeq" id="XP_039134264.1">
    <property type="nucleotide sequence ID" value="XM_039278330.1"/>
</dbReference>
<proteinExistence type="predicted"/>
<dbReference type="InterPro" id="IPR005162">
    <property type="entry name" value="Retrotrans_gag_dom"/>
</dbReference>
<evidence type="ECO:0000259" key="2">
    <source>
        <dbReference type="Pfam" id="PF03732"/>
    </source>
</evidence>
<dbReference type="Proteomes" id="UP001515500">
    <property type="component" value="Chromosome 11"/>
</dbReference>
<dbReference type="PANTHER" id="PTHR15503">
    <property type="entry name" value="LDOC1 RELATED"/>
    <property type="match status" value="1"/>
</dbReference>
<accession>A0AB40C6Z6</accession>
<dbReference type="PANTHER" id="PTHR15503:SF45">
    <property type="entry name" value="RNA-DIRECTED DNA POLYMERASE HOMOLOG"/>
    <property type="match status" value="1"/>
</dbReference>
<sequence>MAPCRAASRSVGELFGRASTSVDAPTEGGTGRVDKDEAMMELVREVVGMVRDQRQQQAAAPSPPSAPTPAPPSPQEPKEKTIMEFKRSGPLPFEGTTNLDDVKVWVEEMEKAFAVMKCNEEEKLRFGVYMLKGQANHWYRGELCIRQGKEFESWKQLREALFCKYFTRDKMVQFERKFINLTQGNMTVDEYKMEFDRLSRYAPKLVDDDQSRAQRFEGGLQAHIRSGLAALHLTSYAEVVGRAKSLDTVWGDTRDQNRRFQKKRERSFDNQGNHKSGNGGRSRSDAGQSKSQTVGESPAQRSRGLPPAFSCSDQKKCSTCGGAHDPKDCRRATGACYRCGSLEHHIAKCPQMQSSRAQRSSTVQNSRHVPAPKSQGSVGQHSGKEVISEQPSSSTQQKAGRPKTQGRVYALTQEDAHASNAVVSGILSYDLCVATPLGDDIVLSRACEDCPIIVFGHELLARLHVMGMTDYDVILGMDFLSKFHAIVDCYAKRVVLKIPGEAEFTFEGNEFVSLPHVISALQARKLLLGGC</sequence>
<dbReference type="InterPro" id="IPR021109">
    <property type="entry name" value="Peptidase_aspartic_dom_sf"/>
</dbReference>